<organism evidence="2 3">
    <name type="scientific">Planococcus massiliensis</name>
    <dbReference type="NCBI Taxonomy" id="1499687"/>
    <lineage>
        <taxon>Bacteria</taxon>
        <taxon>Bacillati</taxon>
        <taxon>Bacillota</taxon>
        <taxon>Bacilli</taxon>
        <taxon>Bacillales</taxon>
        <taxon>Caryophanaceae</taxon>
        <taxon>Planococcus</taxon>
    </lineage>
</organism>
<dbReference type="STRING" id="1499687.BN1080_00311"/>
<keyword evidence="3" id="KW-1185">Reference proteome</keyword>
<evidence type="ECO:0000313" key="3">
    <source>
        <dbReference type="Proteomes" id="UP000043699"/>
    </source>
</evidence>
<reference evidence="2 3" key="1">
    <citation type="submission" date="2014-09" db="EMBL/GenBank/DDBJ databases">
        <authorList>
            <person name="Urmite Genomes Urmite Genomes"/>
        </authorList>
    </citation>
    <scope>NUCLEOTIDE SEQUENCE [LARGE SCALE GENOMIC DNA]</scope>
    <source>
        <strain evidence="2 3">ES2</strain>
    </source>
</reference>
<name>A0A098EJB5_9BACL</name>
<dbReference type="OrthoDB" id="2428975at2"/>
<proteinExistence type="predicted"/>
<dbReference type="Proteomes" id="UP000043699">
    <property type="component" value="Unassembled WGS sequence"/>
</dbReference>
<feature type="transmembrane region" description="Helical" evidence="1">
    <location>
        <begin position="63"/>
        <end position="84"/>
    </location>
</feature>
<dbReference type="EMBL" id="CCXS01000001">
    <property type="protein sequence ID" value="CEG21401.1"/>
    <property type="molecule type" value="Genomic_DNA"/>
</dbReference>
<keyword evidence="1" id="KW-1133">Transmembrane helix</keyword>
<feature type="transmembrane region" description="Helical" evidence="1">
    <location>
        <begin position="31"/>
        <end position="51"/>
    </location>
</feature>
<gene>
    <name evidence="2" type="ORF">BN1080_00311</name>
</gene>
<evidence type="ECO:0000313" key="2">
    <source>
        <dbReference type="EMBL" id="CEG21401.1"/>
    </source>
</evidence>
<sequence>MELLVLAVYIALLSFAVKLFAGNKSHRWIHAGYLTAFLLPIPVWFLFMNIAASVTGGGISASIGGFVHAAATVITGFVFLYIGYTSKKVQHT</sequence>
<accession>A0A098EJB5</accession>
<keyword evidence="1" id="KW-0472">Membrane</keyword>
<dbReference type="AlphaFoldDB" id="A0A098EJB5"/>
<keyword evidence="1" id="KW-0812">Transmembrane</keyword>
<evidence type="ECO:0000256" key="1">
    <source>
        <dbReference type="SAM" id="Phobius"/>
    </source>
</evidence>
<dbReference type="RefSeq" id="WP_052649864.1">
    <property type="nucleotide sequence ID" value="NZ_CCXS01000001.1"/>
</dbReference>
<protein>
    <submittedName>
        <fullName evidence="2">Uncharacterized protein</fullName>
    </submittedName>
</protein>